<keyword evidence="3" id="KW-1185">Reference proteome</keyword>
<feature type="region of interest" description="Disordered" evidence="1">
    <location>
        <begin position="120"/>
        <end position="152"/>
    </location>
</feature>
<protein>
    <submittedName>
        <fullName evidence="2">Sterile alpha motif domain-containing protein 11</fullName>
    </submittedName>
</protein>
<dbReference type="EMBL" id="KQ461154">
    <property type="protein sequence ID" value="KPJ08595.1"/>
    <property type="molecule type" value="Genomic_DNA"/>
</dbReference>
<evidence type="ECO:0000313" key="3">
    <source>
        <dbReference type="Proteomes" id="UP000053240"/>
    </source>
</evidence>
<sequence>MSRGKKWSSVKSTRGEHWRGAGGRTSRRRSLFVSVPAEMTGRWTLRPRPASSRHANLDACTFLNFREQRIDGAGLPLLTEEHLTGMLQMKLGPALKLRAVVARRLEPCAICQPATATSTTATVTPATTPNTTPRLNGAALKPEPRSNSTSPS</sequence>
<feature type="region of interest" description="Disordered" evidence="1">
    <location>
        <begin position="1"/>
        <end position="25"/>
    </location>
</feature>
<feature type="compositionally biased region" description="Low complexity" evidence="1">
    <location>
        <begin position="120"/>
        <end position="133"/>
    </location>
</feature>
<dbReference type="Proteomes" id="UP000053240">
    <property type="component" value="Unassembled WGS sequence"/>
</dbReference>
<evidence type="ECO:0000313" key="2">
    <source>
        <dbReference type="EMBL" id="KPJ08595.1"/>
    </source>
</evidence>
<dbReference type="InParanoid" id="A0A194QUD8"/>
<reference evidence="2 3" key="1">
    <citation type="journal article" date="2015" name="Nat. Commun.">
        <title>Outbred genome sequencing and CRISPR/Cas9 gene editing in butterflies.</title>
        <authorList>
            <person name="Li X."/>
            <person name="Fan D."/>
            <person name="Zhang W."/>
            <person name="Liu G."/>
            <person name="Zhang L."/>
            <person name="Zhao L."/>
            <person name="Fang X."/>
            <person name="Chen L."/>
            <person name="Dong Y."/>
            <person name="Chen Y."/>
            <person name="Ding Y."/>
            <person name="Zhao R."/>
            <person name="Feng M."/>
            <person name="Zhu Y."/>
            <person name="Feng Y."/>
            <person name="Jiang X."/>
            <person name="Zhu D."/>
            <person name="Xiang H."/>
            <person name="Feng X."/>
            <person name="Li S."/>
            <person name="Wang J."/>
            <person name="Zhang G."/>
            <person name="Kronforst M.R."/>
            <person name="Wang W."/>
        </authorList>
    </citation>
    <scope>NUCLEOTIDE SEQUENCE [LARGE SCALE GENOMIC DNA]</scope>
    <source>
        <strain evidence="2">Ya'a_city_454_Pm</strain>
        <tissue evidence="2">Whole body</tissue>
    </source>
</reference>
<dbReference type="Gene3D" id="1.10.150.50">
    <property type="entry name" value="Transcription Factor, Ets-1"/>
    <property type="match status" value="1"/>
</dbReference>
<accession>A0A194QUD8</accession>
<name>A0A194QUD8_PAPMA</name>
<proteinExistence type="predicted"/>
<gene>
    <name evidence="2" type="ORF">RR48_12348</name>
</gene>
<dbReference type="InterPro" id="IPR013761">
    <property type="entry name" value="SAM/pointed_sf"/>
</dbReference>
<evidence type="ECO:0000256" key="1">
    <source>
        <dbReference type="SAM" id="MobiDB-lite"/>
    </source>
</evidence>
<dbReference type="AlphaFoldDB" id="A0A194QUD8"/>
<organism evidence="2 3">
    <name type="scientific">Papilio machaon</name>
    <name type="common">Old World swallowtail butterfly</name>
    <dbReference type="NCBI Taxonomy" id="76193"/>
    <lineage>
        <taxon>Eukaryota</taxon>
        <taxon>Metazoa</taxon>
        <taxon>Ecdysozoa</taxon>
        <taxon>Arthropoda</taxon>
        <taxon>Hexapoda</taxon>
        <taxon>Insecta</taxon>
        <taxon>Pterygota</taxon>
        <taxon>Neoptera</taxon>
        <taxon>Endopterygota</taxon>
        <taxon>Lepidoptera</taxon>
        <taxon>Glossata</taxon>
        <taxon>Ditrysia</taxon>
        <taxon>Papilionoidea</taxon>
        <taxon>Papilionidae</taxon>
        <taxon>Papilioninae</taxon>
        <taxon>Papilio</taxon>
    </lineage>
</organism>
<dbReference type="SUPFAM" id="SSF47769">
    <property type="entry name" value="SAM/Pointed domain"/>
    <property type="match status" value="1"/>
</dbReference>